<sequence>MGRNRSPNRDKAFEIYKEHKGNISPKDLAEQLKEKIECIYRWKTLDEWDYKIHKKKGAPKGNNRAVGNRGGAAPKGNKNARKTEKKKSKGGQKGNLNGMKNGLYCDFSKRLPEDFIKKWFPIGLKKAYEDSVNMGISKLDKLGHSIDMLWSRILVSQKITQVKSKNDMTKELKREKNQFGKNPSIEKEYEIQFAWDKENSSLDTYSKAMERLTNMIDKYEKLLHANWDLATEEQKLRIDKIKADLSKGNKSDEPINIVISRKHKES</sequence>
<reference evidence="3" key="1">
    <citation type="submission" date="2022-10" db="EMBL/GenBank/DDBJ databases">
        <authorList>
            <person name="Aires J."/>
            <person name="Mesa V."/>
        </authorList>
    </citation>
    <scope>NUCLEOTIDE SEQUENCE</scope>
    <source>
        <strain evidence="3">Clostridium neonatale JD116</strain>
    </source>
</reference>
<name>A0AAD2DDB4_9CLOT</name>
<gene>
    <name evidence="3" type="ORF">CNEO2_100090</name>
</gene>
<accession>A0AAD2DDB4</accession>
<dbReference type="Pfam" id="PF10668">
    <property type="entry name" value="Phage_terminase"/>
    <property type="match status" value="1"/>
</dbReference>
<feature type="domain" description="PBSX phage terminase small subunit-like N-terminal" evidence="2">
    <location>
        <begin position="1"/>
        <end position="56"/>
    </location>
</feature>
<proteinExistence type="predicted"/>
<feature type="region of interest" description="Disordered" evidence="1">
    <location>
        <begin position="246"/>
        <end position="266"/>
    </location>
</feature>
<evidence type="ECO:0000256" key="1">
    <source>
        <dbReference type="SAM" id="MobiDB-lite"/>
    </source>
</evidence>
<dbReference type="EMBL" id="CAMTCP010000011">
    <property type="protein sequence ID" value="CAI3539480.1"/>
    <property type="molecule type" value="Genomic_DNA"/>
</dbReference>
<feature type="region of interest" description="Disordered" evidence="1">
    <location>
        <begin position="55"/>
        <end position="96"/>
    </location>
</feature>
<dbReference type="RefSeq" id="WP_230141510.1">
    <property type="nucleotide sequence ID" value="NZ_CAKJVF010000172.1"/>
</dbReference>
<feature type="compositionally biased region" description="Basic residues" evidence="1">
    <location>
        <begin position="78"/>
        <end position="90"/>
    </location>
</feature>
<dbReference type="InterPro" id="IPR018925">
    <property type="entry name" value="XtmA-like_N"/>
</dbReference>
<dbReference type="NCBIfam" id="NF040601">
    <property type="entry name" value="TerS_not_xtmA"/>
    <property type="match status" value="1"/>
</dbReference>
<dbReference type="Proteomes" id="UP001189143">
    <property type="component" value="Unassembled WGS sequence"/>
</dbReference>
<protein>
    <recommendedName>
        <fullName evidence="2">PBSX phage terminase small subunit-like N-terminal domain-containing protein</fullName>
    </recommendedName>
</protein>
<comment type="caution">
    <text evidence="3">The sequence shown here is derived from an EMBL/GenBank/DDBJ whole genome shotgun (WGS) entry which is preliminary data.</text>
</comment>
<evidence type="ECO:0000313" key="4">
    <source>
        <dbReference type="Proteomes" id="UP001189143"/>
    </source>
</evidence>
<evidence type="ECO:0000259" key="2">
    <source>
        <dbReference type="Pfam" id="PF10668"/>
    </source>
</evidence>
<organism evidence="3 4">
    <name type="scientific">Clostridium neonatale</name>
    <dbReference type="NCBI Taxonomy" id="137838"/>
    <lineage>
        <taxon>Bacteria</taxon>
        <taxon>Bacillati</taxon>
        <taxon>Bacillota</taxon>
        <taxon>Clostridia</taxon>
        <taxon>Eubacteriales</taxon>
        <taxon>Clostridiaceae</taxon>
        <taxon>Clostridium</taxon>
    </lineage>
</organism>
<dbReference type="AlphaFoldDB" id="A0AAD2DDB4"/>
<evidence type="ECO:0000313" key="3">
    <source>
        <dbReference type="EMBL" id="CAI3539480.1"/>
    </source>
</evidence>